<feature type="transmembrane region" description="Helical" evidence="1">
    <location>
        <begin position="418"/>
        <end position="439"/>
    </location>
</feature>
<organism evidence="3 4">
    <name type="scientific">Microbacter margulisiae</name>
    <dbReference type="NCBI Taxonomy" id="1350067"/>
    <lineage>
        <taxon>Bacteria</taxon>
        <taxon>Pseudomonadati</taxon>
        <taxon>Bacteroidota</taxon>
        <taxon>Bacteroidia</taxon>
        <taxon>Bacteroidales</taxon>
        <taxon>Porphyromonadaceae</taxon>
        <taxon>Microbacter</taxon>
    </lineage>
</organism>
<dbReference type="EMBL" id="JACHYB010000002">
    <property type="protein sequence ID" value="MBB3188363.1"/>
    <property type="molecule type" value="Genomic_DNA"/>
</dbReference>
<sequence>MNRILGDQKWRTVTKVMLFVMAIVVIVAIFPRESHFNYNFAVGKPWRYGLVTASFDFPVYKNARQLQSEQDSVLRAFTPYYLLNDTLSGFELKQLKQSLEKMSPQVAPQLAYLKSALSTVYDKGIMPTDDYNRLVSRYPFVNIVRQNRASKSFLKDIFTVTSAYQYIVGNLPASFDKNVFQSLNINSYIVPDLQYDAVISNQIKNDLLRSVSETSGLVQAGERIIDRGDIVTDSSYRVLTSLRVATERQHRDTHKSWLVVAGESLLVTALMSLLFLYLYLFRRREIFARFKNVLFIVMMIVFMVAVAFTVVSFTGLNIYVVPFALLPIIICTFFDARSALYAHIITILLISFVVTTSPLQFVILQIMAGMTVISSLQDLTQRSQLVKTVGLIFATYSVVYLGITLIQNQSLDKIVWINFLYFGLNTLLLLFAYAFIYLIEKSFGFLSNVTLIELSNVNSPLMVQFSEQAPGTFQHSLQVSSLATEAAQKVHANSLLVRTGALYHDIGKMVHPIYFIENQTNGINPLNEMSDEEAAQIVISHVSDGVRIANKYNLPWQIIQFIKTHHGHSKAKYFYLRFMQGNPERKIDEKLFTYPGPNPGTKETAILMMADAVEAASRTLTEYTDESINELVDKIVQTQIAEGAFQDAPITFRDIETVKTVFKEKLRNMYHHRIAYPANILPEEV</sequence>
<dbReference type="AlphaFoldDB" id="A0A7W5DTB4"/>
<comment type="caution">
    <text evidence="3">The sequence shown here is derived from an EMBL/GenBank/DDBJ whole genome shotgun (WGS) entry which is preliminary data.</text>
</comment>
<evidence type="ECO:0000313" key="4">
    <source>
        <dbReference type="Proteomes" id="UP000544222"/>
    </source>
</evidence>
<dbReference type="InterPro" id="IPR011621">
    <property type="entry name" value="Metal-dep_PHydrolase_7TM_intra"/>
</dbReference>
<dbReference type="SUPFAM" id="SSF109604">
    <property type="entry name" value="HD-domain/PDEase-like"/>
    <property type="match status" value="1"/>
</dbReference>
<dbReference type="InterPro" id="IPR006674">
    <property type="entry name" value="HD_domain"/>
</dbReference>
<dbReference type="InterPro" id="IPR006675">
    <property type="entry name" value="HDIG_dom"/>
</dbReference>
<dbReference type="NCBIfam" id="TIGR00277">
    <property type="entry name" value="HDIG"/>
    <property type="match status" value="1"/>
</dbReference>
<dbReference type="PANTHER" id="PTHR36442">
    <property type="entry name" value="CYCLIC-DI-AMP PHOSPHODIESTERASE PGPH"/>
    <property type="match status" value="1"/>
</dbReference>
<keyword evidence="1" id="KW-1133">Transmembrane helix</keyword>
<feature type="transmembrane region" description="Helical" evidence="1">
    <location>
        <begin position="12"/>
        <end position="30"/>
    </location>
</feature>
<protein>
    <recommendedName>
        <fullName evidence="2">HD/PDEase domain-containing protein</fullName>
    </recommendedName>
</protein>
<feature type="transmembrane region" description="Helical" evidence="1">
    <location>
        <begin position="257"/>
        <end position="280"/>
    </location>
</feature>
<dbReference type="InterPro" id="IPR011624">
    <property type="entry name" value="Metal-dep_PHydrolase_7TM_extra"/>
</dbReference>
<dbReference type="Proteomes" id="UP000544222">
    <property type="component" value="Unassembled WGS sequence"/>
</dbReference>
<dbReference type="InterPro" id="IPR052722">
    <property type="entry name" value="PgpH_phosphodiesterase"/>
</dbReference>
<keyword evidence="1" id="KW-0812">Transmembrane</keyword>
<feature type="domain" description="HD/PDEase" evidence="2">
    <location>
        <begin position="468"/>
        <end position="625"/>
    </location>
</feature>
<dbReference type="RefSeq" id="WP_183414116.1">
    <property type="nucleotide sequence ID" value="NZ_JACHYB010000002.1"/>
</dbReference>
<feature type="transmembrane region" description="Helical" evidence="1">
    <location>
        <begin position="292"/>
        <end position="310"/>
    </location>
</feature>
<evidence type="ECO:0000256" key="1">
    <source>
        <dbReference type="SAM" id="Phobius"/>
    </source>
</evidence>
<dbReference type="Pfam" id="PF07697">
    <property type="entry name" value="7TMR-HDED"/>
    <property type="match status" value="1"/>
</dbReference>
<feature type="transmembrane region" description="Helical" evidence="1">
    <location>
        <begin position="341"/>
        <end position="368"/>
    </location>
</feature>
<name>A0A7W5DTB4_9PORP</name>
<dbReference type="Pfam" id="PF07698">
    <property type="entry name" value="7TM-7TMR_HD"/>
    <property type="match status" value="1"/>
</dbReference>
<reference evidence="3 4" key="1">
    <citation type="submission" date="2020-08" db="EMBL/GenBank/DDBJ databases">
        <title>Genomic Encyclopedia of Type Strains, Phase IV (KMG-IV): sequencing the most valuable type-strain genomes for metagenomic binning, comparative biology and taxonomic classification.</title>
        <authorList>
            <person name="Goeker M."/>
        </authorList>
    </citation>
    <scope>NUCLEOTIDE SEQUENCE [LARGE SCALE GENOMIC DNA]</scope>
    <source>
        <strain evidence="3 4">DSM 27471</strain>
    </source>
</reference>
<gene>
    <name evidence="3" type="ORF">FHX64_002561</name>
</gene>
<dbReference type="Pfam" id="PF01966">
    <property type="entry name" value="HD"/>
    <property type="match status" value="1"/>
</dbReference>
<proteinExistence type="predicted"/>
<feature type="transmembrane region" description="Helical" evidence="1">
    <location>
        <begin position="316"/>
        <end position="334"/>
    </location>
</feature>
<keyword evidence="1" id="KW-0472">Membrane</keyword>
<keyword evidence="4" id="KW-1185">Reference proteome</keyword>
<dbReference type="PANTHER" id="PTHR36442:SF1">
    <property type="entry name" value="CYCLIC-DI-AMP PHOSPHODIESTERASE PGPH"/>
    <property type="match status" value="1"/>
</dbReference>
<accession>A0A7W5DTB4</accession>
<evidence type="ECO:0000259" key="2">
    <source>
        <dbReference type="SMART" id="SM00471"/>
    </source>
</evidence>
<dbReference type="Gene3D" id="1.10.3210.10">
    <property type="entry name" value="Hypothetical protein af1432"/>
    <property type="match status" value="1"/>
</dbReference>
<feature type="transmembrane region" description="Helical" evidence="1">
    <location>
        <begin position="388"/>
        <end position="406"/>
    </location>
</feature>
<dbReference type="InterPro" id="IPR003607">
    <property type="entry name" value="HD/PDEase_dom"/>
</dbReference>
<dbReference type="CDD" id="cd00077">
    <property type="entry name" value="HDc"/>
    <property type="match status" value="1"/>
</dbReference>
<dbReference type="SMART" id="SM00471">
    <property type="entry name" value="HDc"/>
    <property type="match status" value="1"/>
</dbReference>
<evidence type="ECO:0000313" key="3">
    <source>
        <dbReference type="EMBL" id="MBB3188363.1"/>
    </source>
</evidence>